<dbReference type="AlphaFoldDB" id="A0A1F6PED9"/>
<evidence type="ECO:0000313" key="2">
    <source>
        <dbReference type="EMBL" id="OGH94526.1"/>
    </source>
</evidence>
<evidence type="ECO:0000256" key="1">
    <source>
        <dbReference type="SAM" id="MobiDB-lite"/>
    </source>
</evidence>
<sequence length="274" mass="30410">MNRPDHTVVNAAQRDWHPHGAETEASSIVHRQIENFLRELGDRGAKFDIDTASKFVAILTHDLKTCTNTQCQTARASMIDKGMLQIDRKSGAENIDHDSEGIRYATELLGGDMVISAKMFVGQYGPQNHRTLADKDQFVTKYRQQLQGNLMNIVINQYVPTKYVREYIPDGGTAPELGDKMKNYVLATLINLVRGPNGSELQDALPQVGAINTEGVLILKNDTLKSLVYRVAGYAFKLKGPEKALKNSVEATLESQIRALANEPDNRRSNTAVN</sequence>
<protein>
    <submittedName>
        <fullName evidence="2">Uncharacterized protein</fullName>
    </submittedName>
</protein>
<comment type="caution">
    <text evidence="2">The sequence shown here is derived from an EMBL/GenBank/DDBJ whole genome shotgun (WGS) entry which is preliminary data.</text>
</comment>
<name>A0A1F6PED9_9BACT</name>
<evidence type="ECO:0000313" key="3">
    <source>
        <dbReference type="Proteomes" id="UP000178254"/>
    </source>
</evidence>
<accession>A0A1F6PED9</accession>
<dbReference type="Proteomes" id="UP000178254">
    <property type="component" value="Unassembled WGS sequence"/>
</dbReference>
<gene>
    <name evidence="2" type="ORF">A2538_00070</name>
</gene>
<feature type="region of interest" description="Disordered" evidence="1">
    <location>
        <begin position="1"/>
        <end position="23"/>
    </location>
</feature>
<dbReference type="EMBL" id="MFRE01000008">
    <property type="protein sequence ID" value="OGH94526.1"/>
    <property type="molecule type" value="Genomic_DNA"/>
</dbReference>
<reference evidence="2 3" key="1">
    <citation type="journal article" date="2016" name="Nat. Commun.">
        <title>Thousands of microbial genomes shed light on interconnected biogeochemical processes in an aquifer system.</title>
        <authorList>
            <person name="Anantharaman K."/>
            <person name="Brown C.T."/>
            <person name="Hug L.A."/>
            <person name="Sharon I."/>
            <person name="Castelle C.J."/>
            <person name="Probst A.J."/>
            <person name="Thomas B.C."/>
            <person name="Singh A."/>
            <person name="Wilkins M.J."/>
            <person name="Karaoz U."/>
            <person name="Brodie E.L."/>
            <person name="Williams K.H."/>
            <person name="Hubbard S.S."/>
            <person name="Banfield J.F."/>
        </authorList>
    </citation>
    <scope>NUCLEOTIDE SEQUENCE [LARGE SCALE GENOMIC DNA]</scope>
</reference>
<proteinExistence type="predicted"/>
<organism evidence="2 3">
    <name type="scientific">Candidatus Magasanikbacteria bacterium RIFOXYD2_FULL_41_14</name>
    <dbReference type="NCBI Taxonomy" id="1798709"/>
    <lineage>
        <taxon>Bacteria</taxon>
        <taxon>Candidatus Magasanikiibacteriota</taxon>
    </lineage>
</organism>